<keyword evidence="7" id="KW-0808">Transferase</keyword>
<dbReference type="Gene3D" id="3.30.70.270">
    <property type="match status" value="1"/>
</dbReference>
<proteinExistence type="predicted"/>
<dbReference type="Pfam" id="PF00548">
    <property type="entry name" value="Peptidase_C3"/>
    <property type="match status" value="1"/>
</dbReference>
<keyword evidence="14" id="KW-1043">Host membrane</keyword>
<evidence type="ECO:0000256" key="1">
    <source>
        <dbReference type="ARBA" id="ARBA00004192"/>
    </source>
</evidence>
<comment type="subcellular location">
    <subcellularLocation>
        <location evidence="1">Host cytoplasm</location>
    </subcellularLocation>
    <subcellularLocation>
        <location evidence="2">Host membrane</location>
    </subcellularLocation>
</comment>
<dbReference type="InterPro" id="IPR009003">
    <property type="entry name" value="Peptidase_S1_PA"/>
</dbReference>
<dbReference type="InterPro" id="IPR027417">
    <property type="entry name" value="P-loop_NTPase"/>
</dbReference>
<evidence type="ECO:0000256" key="3">
    <source>
        <dbReference type="ARBA" id="ARBA00022484"/>
    </source>
</evidence>
<name>A0A514D612_9VIRU</name>
<evidence type="ECO:0000259" key="21">
    <source>
        <dbReference type="PROSITE" id="PS51874"/>
    </source>
</evidence>
<keyword evidence="10" id="KW-0378">Hydrolase</keyword>
<keyword evidence="6" id="KW-0645">Protease</keyword>
<evidence type="ECO:0000256" key="2">
    <source>
        <dbReference type="ARBA" id="ARBA00004551"/>
    </source>
</evidence>
<evidence type="ECO:0000256" key="4">
    <source>
        <dbReference type="ARBA" id="ARBA00022520"/>
    </source>
</evidence>
<dbReference type="InterPro" id="IPR043504">
    <property type="entry name" value="Peptidase_S1_PA_chymotrypsin"/>
</dbReference>
<evidence type="ECO:0000256" key="17">
    <source>
        <dbReference type="ARBA" id="ARBA00023200"/>
    </source>
</evidence>
<feature type="domain" description="SF3 helicase" evidence="20">
    <location>
        <begin position="621"/>
        <end position="803"/>
    </location>
</feature>
<evidence type="ECO:0000256" key="9">
    <source>
        <dbReference type="ARBA" id="ARBA00022741"/>
    </source>
</evidence>
<keyword evidence="16" id="KW-0472">Membrane</keyword>
<evidence type="ECO:0000256" key="15">
    <source>
        <dbReference type="ARBA" id="ARBA00022953"/>
    </source>
</evidence>
<evidence type="ECO:0000256" key="6">
    <source>
        <dbReference type="ARBA" id="ARBA00022670"/>
    </source>
</evidence>
<keyword evidence="17" id="KW-1035">Host cytoplasm</keyword>
<dbReference type="SUPFAM" id="SSF52540">
    <property type="entry name" value="P-loop containing nucleoside triphosphate hydrolases"/>
    <property type="match status" value="1"/>
</dbReference>
<dbReference type="SUPFAM" id="SSF56672">
    <property type="entry name" value="DNA/RNA polymerases"/>
    <property type="match status" value="1"/>
</dbReference>
<feature type="domain" description="RdRp catalytic" evidence="19">
    <location>
        <begin position="1783"/>
        <end position="1911"/>
    </location>
</feature>
<keyword evidence="15" id="KW-0693">Viral RNA replication</keyword>
<organism evidence="22">
    <name type="scientific">Picornavirales sp</name>
    <dbReference type="NCBI Taxonomy" id="1955153"/>
    <lineage>
        <taxon>Viruses</taxon>
        <taxon>Riboviria</taxon>
        <taxon>Orthornavirae</taxon>
        <taxon>Pisuviricota</taxon>
        <taxon>Pisoniviricetes</taxon>
        <taxon>Picornavirales</taxon>
    </lineage>
</organism>
<dbReference type="SUPFAM" id="SSF50494">
    <property type="entry name" value="Trypsin-like serine proteases"/>
    <property type="match status" value="1"/>
</dbReference>
<keyword evidence="12" id="KW-0788">Thiol protease</keyword>
<dbReference type="Pfam" id="PF00680">
    <property type="entry name" value="RdRP_1"/>
    <property type="match status" value="1"/>
</dbReference>
<protein>
    <submittedName>
        <fullName evidence="22">RNA-dependent RNA polymerase</fullName>
    </submittedName>
</protein>
<evidence type="ECO:0000256" key="8">
    <source>
        <dbReference type="ARBA" id="ARBA00022695"/>
    </source>
</evidence>
<keyword evidence="13" id="KW-0067">ATP-binding</keyword>
<dbReference type="GO" id="GO:0003968">
    <property type="term" value="F:RNA-directed RNA polymerase activity"/>
    <property type="evidence" value="ECO:0007669"/>
    <property type="project" value="UniProtKB-KW"/>
</dbReference>
<dbReference type="GO" id="GO:0033644">
    <property type="term" value="C:host cell membrane"/>
    <property type="evidence" value="ECO:0007669"/>
    <property type="project" value="UniProtKB-SubCell"/>
</dbReference>
<keyword evidence="11" id="KW-0347">Helicase</keyword>
<evidence type="ECO:0000256" key="18">
    <source>
        <dbReference type="SAM" id="MobiDB-lite"/>
    </source>
</evidence>
<gene>
    <name evidence="22" type="ORF">H2BulkLitter1237_000002</name>
</gene>
<dbReference type="InterPro" id="IPR043128">
    <property type="entry name" value="Rev_trsase/Diguanyl_cyclase"/>
</dbReference>
<dbReference type="GO" id="GO:0006508">
    <property type="term" value="P:proteolysis"/>
    <property type="evidence" value="ECO:0007669"/>
    <property type="project" value="UniProtKB-KW"/>
</dbReference>
<evidence type="ECO:0000256" key="13">
    <source>
        <dbReference type="ARBA" id="ARBA00022840"/>
    </source>
</evidence>
<feature type="region of interest" description="Disordered" evidence="18">
    <location>
        <begin position="22"/>
        <end position="51"/>
    </location>
</feature>
<keyword evidence="4" id="KW-0191">Covalent protein-RNA linkage</keyword>
<dbReference type="InterPro" id="IPR043502">
    <property type="entry name" value="DNA/RNA_pol_sf"/>
</dbReference>
<dbReference type="PROSITE" id="PS51218">
    <property type="entry name" value="SF3_HELICASE_2"/>
    <property type="match status" value="1"/>
</dbReference>
<dbReference type="GO" id="GO:0005524">
    <property type="term" value="F:ATP binding"/>
    <property type="evidence" value="ECO:0007669"/>
    <property type="project" value="UniProtKB-KW"/>
</dbReference>
<dbReference type="PROSITE" id="PS51874">
    <property type="entry name" value="PCV_3C_PRO"/>
    <property type="match status" value="1"/>
</dbReference>
<dbReference type="GO" id="GO:0006351">
    <property type="term" value="P:DNA-templated transcription"/>
    <property type="evidence" value="ECO:0007669"/>
    <property type="project" value="InterPro"/>
</dbReference>
<evidence type="ECO:0000256" key="7">
    <source>
        <dbReference type="ARBA" id="ARBA00022679"/>
    </source>
</evidence>
<keyword evidence="9" id="KW-0547">Nucleotide-binding</keyword>
<reference evidence="22" key="1">
    <citation type="submission" date="2019-05" db="EMBL/GenBank/DDBJ databases">
        <title>Metatranscriptomic reconstruction reveals RNA viruses with the potential to shape carbon cycling in soil.</title>
        <authorList>
            <person name="Starr E.P."/>
            <person name="Nuccio E."/>
            <person name="Pett-Ridge J."/>
            <person name="Banfield J.F."/>
            <person name="Firestone M.K."/>
        </authorList>
    </citation>
    <scope>NUCLEOTIDE SEQUENCE</scope>
    <source>
        <strain evidence="22">H2_Bulk_Litter_12_scaffold_37</strain>
    </source>
</reference>
<accession>A0A514D612</accession>
<feature type="domain" description="Peptidase C3" evidence="21">
    <location>
        <begin position="1282"/>
        <end position="1505"/>
    </location>
</feature>
<evidence type="ECO:0000256" key="11">
    <source>
        <dbReference type="ARBA" id="ARBA00022806"/>
    </source>
</evidence>
<dbReference type="InterPro" id="IPR001205">
    <property type="entry name" value="RNA-dir_pol_C"/>
</dbReference>
<evidence type="ECO:0000259" key="20">
    <source>
        <dbReference type="PROSITE" id="PS51218"/>
    </source>
</evidence>
<evidence type="ECO:0000259" key="19">
    <source>
        <dbReference type="PROSITE" id="PS50507"/>
    </source>
</evidence>
<dbReference type="PROSITE" id="PS50507">
    <property type="entry name" value="RDRP_SSRNA_POS"/>
    <property type="match status" value="1"/>
</dbReference>
<keyword evidence="5" id="KW-0597">Phosphoprotein</keyword>
<dbReference type="InterPro" id="IPR014759">
    <property type="entry name" value="Helicase_SF3_ssRNA_vir"/>
</dbReference>
<evidence type="ECO:0000256" key="12">
    <source>
        <dbReference type="ARBA" id="ARBA00022807"/>
    </source>
</evidence>
<keyword evidence="8" id="KW-0548">Nucleotidyltransferase</keyword>
<dbReference type="InterPro" id="IPR044067">
    <property type="entry name" value="PCV_3C_PRO"/>
</dbReference>
<evidence type="ECO:0000256" key="5">
    <source>
        <dbReference type="ARBA" id="ARBA00022553"/>
    </source>
</evidence>
<dbReference type="GO" id="GO:0003723">
    <property type="term" value="F:RNA binding"/>
    <property type="evidence" value="ECO:0007669"/>
    <property type="project" value="InterPro"/>
</dbReference>
<dbReference type="EMBL" id="MN034550">
    <property type="protein sequence ID" value="QDH89037.1"/>
    <property type="molecule type" value="Genomic_RNA"/>
</dbReference>
<evidence type="ECO:0000256" key="16">
    <source>
        <dbReference type="ARBA" id="ARBA00023136"/>
    </source>
</evidence>
<dbReference type="GO" id="GO:0039694">
    <property type="term" value="P:viral RNA genome replication"/>
    <property type="evidence" value="ECO:0007669"/>
    <property type="project" value="InterPro"/>
</dbReference>
<dbReference type="GO" id="GO:0003724">
    <property type="term" value="F:RNA helicase activity"/>
    <property type="evidence" value="ECO:0007669"/>
    <property type="project" value="InterPro"/>
</dbReference>
<dbReference type="InterPro" id="IPR000199">
    <property type="entry name" value="Peptidase_C3A/C3B_picornavir"/>
</dbReference>
<dbReference type="Gene3D" id="2.40.10.10">
    <property type="entry name" value="Trypsin-like serine proteases"/>
    <property type="match status" value="2"/>
</dbReference>
<dbReference type="InterPro" id="IPR000605">
    <property type="entry name" value="Helicase_SF3_ssDNA/RNA_vir"/>
</dbReference>
<evidence type="ECO:0000256" key="10">
    <source>
        <dbReference type="ARBA" id="ARBA00022801"/>
    </source>
</evidence>
<evidence type="ECO:0000256" key="14">
    <source>
        <dbReference type="ARBA" id="ARBA00022870"/>
    </source>
</evidence>
<dbReference type="InterPro" id="IPR007094">
    <property type="entry name" value="RNA-dir_pol_PSvirus"/>
</dbReference>
<sequence>MVDSTESPAAYIACADVTGPQPVSIQVRSPKKPRNMHSPRSGSSSPKDRETMDKNLSILKPMLENHTFFSWLNSVRGHLVYPRVGAEIMFNALMMMKNNHDLIKKFGLRMEHILFEYIQIRGENWWSSIISEDLDKDLVERNIRILNQDFDFEIEYEKNPLAEQLANWVYTLSTMKFIIDKRWNYTRYSAKSLSNEQIQSIIDWIAWFNAVPDVPINWSGPVDEPTVLYAFNSGASVIIQMFLRVWSDLNSLAQIPPQDSKMDKVPTKLRHFQTFGIIKFPKMRAVAHTFELEEIDIATNQMGLFDFFHDSNQVPANVNLLCEKAIAVLSNVETATADSDGLSTQLRESIQDFRELCEEMRTGTTAARSAGAIGSVTLSNLKSSLAGIVDTTSDTIMGFISRFIRLLPIILPLATAVFGGIYLYDPQPLYRNILLALGTSSFFANYSCLKVLPSKVWSMIFNPIPDEEVNPILVPAENQFGSFDKENSIVQTVEMLSSIFALNGFDIPDKRNWGMTLSRLTPTTKGMEQIISVIFSLLEDLMNGVKRYIGLETPILSDVDLLRQECEKLIATDVNKGTAVTAESFTKVNDLIALGDEMMLHLTKTGRRELCAVFKKSLDDVIKLRTKMTIESGINPSQNNAAVGIFLYGSTGTGKSEFAKFLAPLLCNILYRDSPMQLQILKTSPRTLIYIRGEDEFQEGARNSHQVVIFPDMYQERTVVGGKSPGVEFVRMSSGEGYYPRMASIERKDTTLLCPKFVLATSNVRRVPDETLEDKKAFGRRLDFIIEVNQDPKYAEQYGHEFNPNAYIFKKAKLTANYEFNTDRAEELSYQQLVQQIWSSYREKQKYILNSARSIQSATNEALEHISAMELIQARMLSIAQEHRPLEIAVMQMGKPPPVSVIKTILESPNEGTQGLIEQSDDDDKFVDPDSDCVDFNEPTYTFPRAESPSDDSPLNLFPKPDWKNGQNIGENREEFSSEDCILITPLVEHQILQPVEKPPSNFRHKRSNNVLFGGSLHMDSGFRSGDYDLEANVLSTSGSHKHFQAGITLLDNDLSVSFTNENVIGMHRHVTSNYKYVVPWTTIVAEVCFNGRSMVVDPVKWFQLLIEFGTDIAISKESAMERIKQLGWDIKDMTYDFCMAATIEGPKIIKDIGLRVVGCLKGTFDTYFEILDTFKNNLYDAAVGIKNFLVEHKWFVAAVTAALGSFFVFKGWSKWRSIPNELKGNSPLNMAIASVAGIANTQYHDPKANFGRRSARLKKGIGKNVNTVNLSSHYNADQQFGSNDVESLIKIFKNNMLDFKVMDQRGVKHHVFWGLGLCSRVFEIPAHTYRVMFTQFEESGQPKDKWMIYITYRGVEYVANMDKIQVLASDEDDTIDLVLAQILKPVNIPEFRDIRKHLTTQKELETYIYNSHKKWEGKIFNLEDSHTISDAAFAQRHPVYDDVNGKDSVAWRESVIMYRIHTNPGDCGSVLVSTDGPIAGKIIGYHIMGNKDYGFGTLISLELIQSAFGLIKDDLETLELDIPDIVIDYQDIPRSQSYDMSVHNGEVLSVTLEPMTSVHIEDNLVPFDGFGPKYMDRLREITDCSPGMYYYARLPYGPREHNFNIEALKAIVEHIGSKWNSMAINYRRERLTMYEAIAGIPETGLLRLDPNTSAGYPWNAEGISKKDLFMFGLDGSLISHKYFREFARVVQNDVHILANGGEPVWIYTDTLKSELRKKAKKRKPRLVSASPLQNTVISRMFLGMFAMFMNEKGLDCRTAIGLNPYTSWGALVKLLQMVSDARNMMAGDYSGFDTCHMEIVIRAVCEIVLAFYGDSSAEFRGIVKTIVMNNAKTLHARGSVLEMWKFSMASGNPFTAHMNCIINYILYCYVWLAVNNFNLSSLIDMEKHVMPVVLGDDNIASISDEYKHIFTERRFSEEVAKLGYIYTSADKSAISDELKTLSDVTFLKRSFRFCRERDCWVGPLDIDVTMETPLWTRRGNYLEVACANAEVARRELALHGKEVFDAGLAKIERYFGGYYNPSTRSYLVTLDEVLNEEQIL</sequence>
<keyword evidence="3 22" id="KW-0696">RNA-directed RNA polymerase</keyword>
<dbReference type="Pfam" id="PF00910">
    <property type="entry name" value="RNA_helicase"/>
    <property type="match status" value="1"/>
</dbReference>
<dbReference type="GO" id="GO:0004197">
    <property type="term" value="F:cysteine-type endopeptidase activity"/>
    <property type="evidence" value="ECO:0007669"/>
    <property type="project" value="InterPro"/>
</dbReference>
<evidence type="ECO:0000313" key="22">
    <source>
        <dbReference type="EMBL" id="QDH89037.1"/>
    </source>
</evidence>